<sequence>MKKNKLENLEFITSLITVGLVYILCFLQYKKENKFWWLILLVAILMTANAYVKYKKTKAEN</sequence>
<keyword evidence="3" id="KW-1185">Reference proteome</keyword>
<keyword evidence="1" id="KW-0812">Transmembrane</keyword>
<dbReference type="RefSeq" id="WP_410036007.1">
    <property type="nucleotide sequence ID" value="NZ_JBGMEF010000043.1"/>
</dbReference>
<dbReference type="EMBL" id="JBGMEF010000043">
    <property type="protein sequence ID" value="MFO3667995.1"/>
    <property type="molecule type" value="Genomic_DNA"/>
</dbReference>
<feature type="transmembrane region" description="Helical" evidence="1">
    <location>
        <begin position="35"/>
        <end position="52"/>
    </location>
</feature>
<accession>A0ABW9MKA2</accession>
<organism evidence="2 3">
    <name type="scientific">Anaerococcus kampingae</name>
    <dbReference type="NCBI Taxonomy" id="3115614"/>
    <lineage>
        <taxon>Bacteria</taxon>
        <taxon>Bacillati</taxon>
        <taxon>Bacillota</taxon>
        <taxon>Tissierellia</taxon>
        <taxon>Tissierellales</taxon>
        <taxon>Peptoniphilaceae</taxon>
        <taxon>Anaerococcus</taxon>
    </lineage>
</organism>
<evidence type="ECO:0000313" key="3">
    <source>
        <dbReference type="Proteomes" id="UP001637994"/>
    </source>
</evidence>
<reference evidence="2 3" key="1">
    <citation type="journal article" date="2025" name="Anaerobe">
        <title>Description of Anaerococcus kampingiae sp. nov., Anaerococcus groningensis sp. nov., Anaerococcus martiniensis sp. nov., and Anaerococcus cruorum sp. nov., isolated from human clinical specimens.</title>
        <authorList>
            <person name="Boiten K.E."/>
            <person name="Meijer J."/>
            <person name="van Wezel E.M."/>
            <person name="Veloo A.C.M."/>
        </authorList>
    </citation>
    <scope>NUCLEOTIDE SEQUENCE [LARGE SCALE GENOMIC DNA]</scope>
    <source>
        <strain evidence="2 3">ENR0874</strain>
    </source>
</reference>
<keyword evidence="1" id="KW-1133">Transmembrane helix</keyword>
<feature type="transmembrane region" description="Helical" evidence="1">
    <location>
        <begin position="12"/>
        <end position="29"/>
    </location>
</feature>
<comment type="caution">
    <text evidence="2">The sequence shown here is derived from an EMBL/GenBank/DDBJ whole genome shotgun (WGS) entry which is preliminary data.</text>
</comment>
<proteinExistence type="predicted"/>
<name>A0ABW9MKA2_9FIRM</name>
<evidence type="ECO:0000256" key="1">
    <source>
        <dbReference type="SAM" id="Phobius"/>
    </source>
</evidence>
<dbReference type="Proteomes" id="UP001637994">
    <property type="component" value="Unassembled WGS sequence"/>
</dbReference>
<evidence type="ECO:0000313" key="2">
    <source>
        <dbReference type="EMBL" id="MFO3667995.1"/>
    </source>
</evidence>
<protein>
    <submittedName>
        <fullName evidence="2">Uncharacterized protein</fullName>
    </submittedName>
</protein>
<gene>
    <name evidence="2" type="ORF">ACCQ42_09450</name>
</gene>
<keyword evidence="1" id="KW-0472">Membrane</keyword>